<dbReference type="AlphaFoldDB" id="A0A3N6W380"/>
<name>A0A3N6W380_9ACTN</name>
<dbReference type="Proteomes" id="UP000275225">
    <property type="component" value="Unassembled WGS sequence"/>
</dbReference>
<comment type="caution">
    <text evidence="1">The sequence shown here is derived from an EMBL/GenBank/DDBJ whole genome shotgun (WGS) entry which is preliminary data.</text>
</comment>
<dbReference type="Gene3D" id="3.20.80.10">
    <property type="entry name" value="Regulatory factor, effector binding domain"/>
    <property type="match status" value="1"/>
</dbReference>
<gene>
    <name evidence="1" type="ORF">EHW97_14895</name>
</gene>
<accession>A0A3N6W380</accession>
<reference evidence="1 2" key="1">
    <citation type="submission" date="2018-11" db="EMBL/GenBank/DDBJ databases">
        <authorList>
            <person name="Li F."/>
        </authorList>
    </citation>
    <scope>NUCLEOTIDE SEQUENCE [LARGE SCALE GENOMIC DNA]</scope>
    <source>
        <strain evidence="1 2">YS17T</strain>
    </source>
</reference>
<organism evidence="1 2">
    <name type="scientific">Aeromicrobium camelliae</name>
    <dbReference type="NCBI Taxonomy" id="1538144"/>
    <lineage>
        <taxon>Bacteria</taxon>
        <taxon>Bacillati</taxon>
        <taxon>Actinomycetota</taxon>
        <taxon>Actinomycetes</taxon>
        <taxon>Propionibacteriales</taxon>
        <taxon>Nocardioidaceae</taxon>
        <taxon>Aeromicrobium</taxon>
    </lineage>
</organism>
<dbReference type="InterPro" id="IPR011256">
    <property type="entry name" value="Reg_factor_effector_dom_sf"/>
</dbReference>
<evidence type="ECO:0000313" key="1">
    <source>
        <dbReference type="EMBL" id="RQN01979.1"/>
    </source>
</evidence>
<dbReference type="EMBL" id="RQJX01000029">
    <property type="protein sequence ID" value="RQN01979.1"/>
    <property type="molecule type" value="Genomic_DNA"/>
</dbReference>
<evidence type="ECO:0000313" key="2">
    <source>
        <dbReference type="Proteomes" id="UP000275225"/>
    </source>
</evidence>
<keyword evidence="2" id="KW-1185">Reference proteome</keyword>
<sequence>MLPLTHEPLSDVTWFDTERVPLAVARHRQVTLSELRGLFDSTYAALGAAIGRGEVTPAGPALAVFHGDPTSVFDIEIGFPVQTPWTGPILSEDVTIELSEWPPGPMAALSHVGSYDSLGESWERLMSAVGEAAVGDPVALGELYVTEPSPDADPATMRTDLMVAVERTQGS</sequence>
<protein>
    <submittedName>
        <fullName evidence="1">Transcriptional regulator</fullName>
    </submittedName>
</protein>
<dbReference type="SUPFAM" id="SSF55136">
    <property type="entry name" value="Probable bacterial effector-binding domain"/>
    <property type="match status" value="1"/>
</dbReference>
<proteinExistence type="predicted"/>
<dbReference type="OrthoDB" id="795001at2"/>
<dbReference type="RefSeq" id="WP_124237961.1">
    <property type="nucleotide sequence ID" value="NZ_JBHUFI010000010.1"/>
</dbReference>